<dbReference type="GO" id="GO:0016787">
    <property type="term" value="F:hydrolase activity"/>
    <property type="evidence" value="ECO:0007669"/>
    <property type="project" value="UniProtKB-UniRule"/>
</dbReference>
<comment type="caution">
    <text evidence="6">The sequence shown here is derived from an EMBL/GenBank/DDBJ whole genome shotgun (WGS) entry which is preliminary data.</text>
</comment>
<reference evidence="6 7" key="1">
    <citation type="submission" date="2020-07" db="EMBL/GenBank/DDBJ databases">
        <title>Endozoicomonas sp. nov., isolated from sediment.</title>
        <authorList>
            <person name="Gu T."/>
        </authorList>
    </citation>
    <scope>NUCLEOTIDE SEQUENCE [LARGE SCALE GENOMIC DNA]</scope>
    <source>
        <strain evidence="6 7">SM1973</strain>
    </source>
</reference>
<feature type="short sequence motif" description="GXSXG" evidence="4">
    <location>
        <begin position="38"/>
        <end position="42"/>
    </location>
</feature>
<evidence type="ECO:0000256" key="4">
    <source>
        <dbReference type="PROSITE-ProRule" id="PRU01161"/>
    </source>
</evidence>
<dbReference type="Pfam" id="PF01734">
    <property type="entry name" value="Patatin"/>
    <property type="match status" value="1"/>
</dbReference>
<feature type="short sequence motif" description="DGA/G" evidence="4">
    <location>
        <begin position="154"/>
        <end position="156"/>
    </location>
</feature>
<gene>
    <name evidence="6" type="ORF">H0A36_10710</name>
</gene>
<evidence type="ECO:0000259" key="5">
    <source>
        <dbReference type="PROSITE" id="PS51635"/>
    </source>
</evidence>
<evidence type="ECO:0000313" key="7">
    <source>
        <dbReference type="Proteomes" id="UP000569732"/>
    </source>
</evidence>
<dbReference type="Gene3D" id="3.40.1090.10">
    <property type="entry name" value="Cytosolic phospholipase A2 catalytic domain"/>
    <property type="match status" value="1"/>
</dbReference>
<keyword evidence="7" id="KW-1185">Reference proteome</keyword>
<dbReference type="SUPFAM" id="SSF52151">
    <property type="entry name" value="FabD/lysophospholipase-like"/>
    <property type="match status" value="1"/>
</dbReference>
<feature type="active site" description="Proton acceptor" evidence="4">
    <location>
        <position position="154"/>
    </location>
</feature>
<dbReference type="PANTHER" id="PTHR14226:SF76">
    <property type="entry name" value="NTE FAMILY PROTEIN RSSA"/>
    <property type="match status" value="1"/>
</dbReference>
<protein>
    <submittedName>
        <fullName evidence="6">Patatin-like phospholipase family protein</fullName>
    </submittedName>
</protein>
<evidence type="ECO:0000256" key="1">
    <source>
        <dbReference type="ARBA" id="ARBA00022801"/>
    </source>
</evidence>
<feature type="domain" description="PNPLA" evidence="5">
    <location>
        <begin position="7"/>
        <end position="167"/>
    </location>
</feature>
<dbReference type="Proteomes" id="UP000569732">
    <property type="component" value="Unassembled WGS sequence"/>
</dbReference>
<name>A0A853I9D3_9GAMM</name>
<dbReference type="InterPro" id="IPR016035">
    <property type="entry name" value="Acyl_Trfase/lysoPLipase"/>
</dbReference>
<dbReference type="InterPro" id="IPR050301">
    <property type="entry name" value="NTE"/>
</dbReference>
<dbReference type="InterPro" id="IPR002641">
    <property type="entry name" value="PNPLA_dom"/>
</dbReference>
<keyword evidence="1 4" id="KW-0378">Hydrolase</keyword>
<sequence>MQKTVSLVLGSGGARGYAHIGVIEELTSRGYQIKCIAGCSMGALVGGIYAAGKLSDFEAWVSELNTLDVVRLLDLRLKGQGALKGNKVFEVLREMVGDCAIESLPIPYTAVATDLEAQREVWFQSGPLLEAIRASIAIPSIFTPVRIGSRLFVDGGVLNPLPIAPTVSAHSDLIVAVDLSADDDGLDLPTSQQVVVQPQAPTALDRWFAQLKLRTQGFRESRKDEFTSVVEGDDPVLKRGMLDIINESLETMQGALTRYKLAAHPPDVLIGIPKSICRFYEFHKGPELIQMGQVIARDVLDRFEAHQRENGGKNNGNGGKVVIR</sequence>
<proteinExistence type="predicted"/>
<dbReference type="EMBL" id="JACCKB010000014">
    <property type="protein sequence ID" value="NYZ66481.1"/>
    <property type="molecule type" value="Genomic_DNA"/>
</dbReference>
<dbReference type="GO" id="GO:0016042">
    <property type="term" value="P:lipid catabolic process"/>
    <property type="evidence" value="ECO:0007669"/>
    <property type="project" value="UniProtKB-UniRule"/>
</dbReference>
<organism evidence="6 7">
    <name type="scientific">Spartinivicinus marinus</name>
    <dbReference type="NCBI Taxonomy" id="2994442"/>
    <lineage>
        <taxon>Bacteria</taxon>
        <taxon>Pseudomonadati</taxon>
        <taxon>Pseudomonadota</taxon>
        <taxon>Gammaproteobacteria</taxon>
        <taxon>Oceanospirillales</taxon>
        <taxon>Zooshikellaceae</taxon>
        <taxon>Spartinivicinus</taxon>
    </lineage>
</organism>
<dbReference type="PANTHER" id="PTHR14226">
    <property type="entry name" value="NEUROPATHY TARGET ESTERASE/SWISS CHEESE D.MELANOGASTER"/>
    <property type="match status" value="1"/>
</dbReference>
<evidence type="ECO:0000256" key="3">
    <source>
        <dbReference type="ARBA" id="ARBA00023098"/>
    </source>
</evidence>
<accession>A0A853I9D3</accession>
<feature type="active site" description="Nucleophile" evidence="4">
    <location>
        <position position="40"/>
    </location>
</feature>
<keyword evidence="2 4" id="KW-0442">Lipid degradation</keyword>
<dbReference type="PROSITE" id="PS51635">
    <property type="entry name" value="PNPLA"/>
    <property type="match status" value="1"/>
</dbReference>
<evidence type="ECO:0000313" key="6">
    <source>
        <dbReference type="EMBL" id="NYZ66481.1"/>
    </source>
</evidence>
<comment type="caution">
    <text evidence="4">Lacks conserved residue(s) required for the propagation of feature annotation.</text>
</comment>
<dbReference type="AlphaFoldDB" id="A0A853I9D3"/>
<keyword evidence="3 4" id="KW-0443">Lipid metabolism</keyword>
<evidence type="ECO:0000256" key="2">
    <source>
        <dbReference type="ARBA" id="ARBA00022963"/>
    </source>
</evidence>